<gene>
    <name evidence="2" type="ORF">MRATA1EN1_LOCUS9789</name>
</gene>
<feature type="compositionally biased region" description="Basic residues" evidence="1">
    <location>
        <begin position="75"/>
        <end position="86"/>
    </location>
</feature>
<accession>A0ABN8YJT6</accession>
<organism evidence="2 3">
    <name type="scientific">Rangifer tarandus platyrhynchus</name>
    <name type="common">Svalbard reindeer</name>
    <dbReference type="NCBI Taxonomy" id="3082113"/>
    <lineage>
        <taxon>Eukaryota</taxon>
        <taxon>Metazoa</taxon>
        <taxon>Chordata</taxon>
        <taxon>Craniata</taxon>
        <taxon>Vertebrata</taxon>
        <taxon>Euteleostomi</taxon>
        <taxon>Mammalia</taxon>
        <taxon>Eutheria</taxon>
        <taxon>Laurasiatheria</taxon>
        <taxon>Artiodactyla</taxon>
        <taxon>Ruminantia</taxon>
        <taxon>Pecora</taxon>
        <taxon>Cervidae</taxon>
        <taxon>Odocoileinae</taxon>
        <taxon>Rangifer</taxon>
    </lineage>
</organism>
<evidence type="ECO:0000313" key="2">
    <source>
        <dbReference type="EMBL" id="CAI9160827.1"/>
    </source>
</evidence>
<feature type="region of interest" description="Disordered" evidence="1">
    <location>
        <begin position="75"/>
        <end position="104"/>
    </location>
</feature>
<sequence length="146" mass="15966">MEREVGAEAPGRFSLLGFLVRINHVWLSRPEAWTCLSTPVPSLPALRPASESRARGRHPSYYFLPVFWTNLAPNSHKKSSSVHTRQKTVPPPTPHPRGTPTTPRACSVLGLQGPPRNCPANLRLGAETTALPLLATVHLPLGQTRC</sequence>
<dbReference type="EMBL" id="OX459938">
    <property type="protein sequence ID" value="CAI9160827.1"/>
    <property type="molecule type" value="Genomic_DNA"/>
</dbReference>
<name>A0ABN8YJT6_RANTA</name>
<protein>
    <submittedName>
        <fullName evidence="2">Uncharacterized protein</fullName>
    </submittedName>
</protein>
<proteinExistence type="predicted"/>
<keyword evidence="3" id="KW-1185">Reference proteome</keyword>
<evidence type="ECO:0000256" key="1">
    <source>
        <dbReference type="SAM" id="MobiDB-lite"/>
    </source>
</evidence>
<dbReference type="Proteomes" id="UP001176941">
    <property type="component" value="Chromosome 2"/>
</dbReference>
<reference evidence="2" key="1">
    <citation type="submission" date="2023-04" db="EMBL/GenBank/DDBJ databases">
        <authorList>
            <consortium name="ELIXIR-Norway"/>
        </authorList>
    </citation>
    <scope>NUCLEOTIDE SEQUENCE [LARGE SCALE GENOMIC DNA]</scope>
</reference>
<evidence type="ECO:0000313" key="3">
    <source>
        <dbReference type="Proteomes" id="UP001176941"/>
    </source>
</evidence>